<organism evidence="1 2">
    <name type="scientific">Leptothoe spongobia TAU-MAC 1115</name>
    <dbReference type="NCBI Taxonomy" id="1967444"/>
    <lineage>
        <taxon>Bacteria</taxon>
        <taxon>Bacillati</taxon>
        <taxon>Cyanobacteriota</taxon>
        <taxon>Cyanophyceae</taxon>
        <taxon>Nodosilineales</taxon>
        <taxon>Cymatolegaceae</taxon>
        <taxon>Leptothoe</taxon>
        <taxon>Leptothoe spongobia</taxon>
    </lineage>
</organism>
<dbReference type="EMBL" id="JADOES010000009">
    <property type="protein sequence ID" value="MBT9315126.1"/>
    <property type="molecule type" value="Genomic_DNA"/>
</dbReference>
<protein>
    <submittedName>
        <fullName evidence="1">Uncharacterized protein</fullName>
    </submittedName>
</protein>
<dbReference type="Proteomes" id="UP000717364">
    <property type="component" value="Unassembled WGS sequence"/>
</dbReference>
<sequence length="72" mass="7884">MTLLDRFLRLLEFLESAQEVFEFLTDPMGLSGVLAICLYFPIQALGCDASAAATLACTAALTFFCLVEKPDF</sequence>
<dbReference type="RefSeq" id="WP_215608192.1">
    <property type="nucleotide sequence ID" value="NZ_JADOES010000009.1"/>
</dbReference>
<proteinExistence type="predicted"/>
<reference evidence="1" key="1">
    <citation type="submission" date="2020-11" db="EMBL/GenBank/DDBJ databases">
        <authorList>
            <person name="Konstantinou D."/>
            <person name="Gkelis S."/>
            <person name="Popin R."/>
            <person name="Fewer D."/>
            <person name="Sivonen K."/>
        </authorList>
    </citation>
    <scope>NUCLEOTIDE SEQUENCE</scope>
    <source>
        <strain evidence="1">TAU-MAC 1115</strain>
    </source>
</reference>
<reference evidence="1" key="2">
    <citation type="journal article" date="2021" name="Mar. Drugs">
        <title>Genome Reduction and Secondary Metabolism of the Marine Sponge-Associated Cyanobacterium Leptothoe.</title>
        <authorList>
            <person name="Konstantinou D."/>
            <person name="Popin R.V."/>
            <person name="Fewer D.P."/>
            <person name="Sivonen K."/>
            <person name="Gkelis S."/>
        </authorList>
    </citation>
    <scope>NUCLEOTIDE SEQUENCE</scope>
    <source>
        <strain evidence="1">TAU-MAC 1115</strain>
    </source>
</reference>
<comment type="caution">
    <text evidence="1">The sequence shown here is derived from an EMBL/GenBank/DDBJ whole genome shotgun (WGS) entry which is preliminary data.</text>
</comment>
<evidence type="ECO:0000313" key="1">
    <source>
        <dbReference type="EMBL" id="MBT9315126.1"/>
    </source>
</evidence>
<accession>A0A947DFT6</accession>
<name>A0A947DFT6_9CYAN</name>
<dbReference type="AlphaFoldDB" id="A0A947DFT6"/>
<gene>
    <name evidence="1" type="ORF">IXB50_06785</name>
</gene>
<keyword evidence="2" id="KW-1185">Reference proteome</keyword>
<evidence type="ECO:0000313" key="2">
    <source>
        <dbReference type="Proteomes" id="UP000717364"/>
    </source>
</evidence>